<dbReference type="PANTHER" id="PTHR35218">
    <property type="entry name" value="RNASE H DOMAIN-CONTAINING PROTEIN"/>
    <property type="match status" value="1"/>
</dbReference>
<gene>
    <name evidence="2" type="ORF">Cgig2_024064</name>
</gene>
<keyword evidence="3" id="KW-1185">Reference proteome</keyword>
<evidence type="ECO:0000259" key="1">
    <source>
        <dbReference type="Pfam" id="PF03372"/>
    </source>
</evidence>
<reference evidence="2" key="1">
    <citation type="submission" date="2022-04" db="EMBL/GenBank/DDBJ databases">
        <title>Carnegiea gigantea Genome sequencing and assembly v2.</title>
        <authorList>
            <person name="Copetti D."/>
            <person name="Sanderson M.J."/>
            <person name="Burquez A."/>
            <person name="Wojciechowski M.F."/>
        </authorList>
    </citation>
    <scope>NUCLEOTIDE SEQUENCE</scope>
    <source>
        <strain evidence="2">SGP5-SGP5p</strain>
        <tissue evidence="2">Aerial part</tissue>
    </source>
</reference>
<dbReference type="GO" id="GO:0003824">
    <property type="term" value="F:catalytic activity"/>
    <property type="evidence" value="ECO:0007669"/>
    <property type="project" value="InterPro"/>
</dbReference>
<dbReference type="OrthoDB" id="692400at2759"/>
<organism evidence="2 3">
    <name type="scientific">Carnegiea gigantea</name>
    <dbReference type="NCBI Taxonomy" id="171969"/>
    <lineage>
        <taxon>Eukaryota</taxon>
        <taxon>Viridiplantae</taxon>
        <taxon>Streptophyta</taxon>
        <taxon>Embryophyta</taxon>
        <taxon>Tracheophyta</taxon>
        <taxon>Spermatophyta</taxon>
        <taxon>Magnoliopsida</taxon>
        <taxon>eudicotyledons</taxon>
        <taxon>Gunneridae</taxon>
        <taxon>Pentapetalae</taxon>
        <taxon>Caryophyllales</taxon>
        <taxon>Cactineae</taxon>
        <taxon>Cactaceae</taxon>
        <taxon>Cactoideae</taxon>
        <taxon>Echinocereeae</taxon>
        <taxon>Carnegiea</taxon>
    </lineage>
</organism>
<protein>
    <recommendedName>
        <fullName evidence="1">Endonuclease/exonuclease/phosphatase domain-containing protein</fullName>
    </recommendedName>
</protein>
<dbReference type="InterPro" id="IPR036691">
    <property type="entry name" value="Endo/exonu/phosph_ase_sf"/>
</dbReference>
<evidence type="ECO:0000313" key="3">
    <source>
        <dbReference type="Proteomes" id="UP001153076"/>
    </source>
</evidence>
<dbReference type="PANTHER" id="PTHR35218:SF9">
    <property type="entry name" value="ENDONUCLEASE_EXONUCLEASE_PHOSPHATASE DOMAIN-CONTAINING PROTEIN"/>
    <property type="match status" value="1"/>
</dbReference>
<dbReference type="EMBL" id="JAKOGI010000484">
    <property type="protein sequence ID" value="KAJ8434321.1"/>
    <property type="molecule type" value="Genomic_DNA"/>
</dbReference>
<name>A0A9Q1JZJ3_9CARY</name>
<comment type="caution">
    <text evidence="2">The sequence shown here is derived from an EMBL/GenBank/DDBJ whole genome shotgun (WGS) entry which is preliminary data.</text>
</comment>
<sequence length="169" mass="19660">MATSEFKQMDLGVELRSDAIDLYVISFSPQFVTIQVFPRDDKSWLFSVVYGSPNEQLRDELWEKLSDFNQHNDRPWLLAGDFNDTKLLEEGLRCDEGLARRCFKFIRWIENNGLFDLGFLGPRYTWYRGRGLKGMPGLTEGCATYPSGNDLKKWGFITSFNTNQTTIRY</sequence>
<feature type="domain" description="Endonuclease/exonuclease/phosphatase" evidence="1">
    <location>
        <begin position="22"/>
        <end position="114"/>
    </location>
</feature>
<accession>A0A9Q1JZJ3</accession>
<dbReference type="Pfam" id="PF03372">
    <property type="entry name" value="Exo_endo_phos"/>
    <property type="match status" value="1"/>
</dbReference>
<evidence type="ECO:0000313" key="2">
    <source>
        <dbReference type="EMBL" id="KAJ8434321.1"/>
    </source>
</evidence>
<dbReference type="SUPFAM" id="SSF56219">
    <property type="entry name" value="DNase I-like"/>
    <property type="match status" value="1"/>
</dbReference>
<dbReference type="Gene3D" id="3.60.10.10">
    <property type="entry name" value="Endonuclease/exonuclease/phosphatase"/>
    <property type="match status" value="1"/>
</dbReference>
<proteinExistence type="predicted"/>
<dbReference type="InterPro" id="IPR005135">
    <property type="entry name" value="Endo/exonuclease/phosphatase"/>
</dbReference>
<dbReference type="Proteomes" id="UP001153076">
    <property type="component" value="Unassembled WGS sequence"/>
</dbReference>
<dbReference type="AlphaFoldDB" id="A0A9Q1JZJ3"/>